<reference evidence="3 4" key="1">
    <citation type="submission" date="2021-07" db="EMBL/GenBank/DDBJ databases">
        <authorList>
            <person name="Palmer J.M."/>
        </authorList>
    </citation>
    <scope>NUCLEOTIDE SEQUENCE [LARGE SCALE GENOMIC DNA]</scope>
    <source>
        <strain evidence="3 4">AT_MEX2019</strain>
        <tissue evidence="3">Muscle</tissue>
    </source>
</reference>
<evidence type="ECO:0000313" key="4">
    <source>
        <dbReference type="Proteomes" id="UP001345963"/>
    </source>
</evidence>
<feature type="compositionally biased region" description="Basic and acidic residues" evidence="2">
    <location>
        <begin position="220"/>
        <end position="229"/>
    </location>
</feature>
<dbReference type="Proteomes" id="UP001345963">
    <property type="component" value="Unassembled WGS sequence"/>
</dbReference>
<organism evidence="3 4">
    <name type="scientific">Ataeniobius toweri</name>
    <dbReference type="NCBI Taxonomy" id="208326"/>
    <lineage>
        <taxon>Eukaryota</taxon>
        <taxon>Metazoa</taxon>
        <taxon>Chordata</taxon>
        <taxon>Craniata</taxon>
        <taxon>Vertebrata</taxon>
        <taxon>Euteleostomi</taxon>
        <taxon>Actinopterygii</taxon>
        <taxon>Neopterygii</taxon>
        <taxon>Teleostei</taxon>
        <taxon>Neoteleostei</taxon>
        <taxon>Acanthomorphata</taxon>
        <taxon>Ovalentaria</taxon>
        <taxon>Atherinomorphae</taxon>
        <taxon>Cyprinodontiformes</taxon>
        <taxon>Goodeidae</taxon>
        <taxon>Ataeniobius</taxon>
    </lineage>
</organism>
<sequence length="335" mass="38733">MKLKVATAQKERCELKKNQIGNLLKSNRALEQELVSLNFKLKDSFALEDYEKVKNEKQTLTKQSILLQKQVQETKQKLDEQNQLEEKNKKSEEKLRILCSNNTALEEEFEELKNKLKFGDKIRKEYSTLRKETKIMLNYNYALQDKISELQHQYNAEKYWIDEYNQMKNHCKELDRGNTKLRAEYQKIDNELRKIKVHPSIHPFSVPASSIQGLGGAGADLKRSTDERQGTPWTGHQSIAGEIKVLKQNCGEIQSTMQGAEDKNVSSCLKEQELKREQKDFKNKQGMHKKCTESLLCSYHLMKTLVNTDAMGGINIKPMPCFGLYSGHTCKKRPA</sequence>
<protein>
    <submittedName>
        <fullName evidence="3">Uncharacterized protein</fullName>
    </submittedName>
</protein>
<comment type="caution">
    <text evidence="3">The sequence shown here is derived from an EMBL/GenBank/DDBJ whole genome shotgun (WGS) entry which is preliminary data.</text>
</comment>
<name>A0ABU7B9W7_9TELE</name>
<keyword evidence="4" id="KW-1185">Reference proteome</keyword>
<dbReference type="EMBL" id="JAHUTI010049266">
    <property type="protein sequence ID" value="MED6247397.1"/>
    <property type="molecule type" value="Genomic_DNA"/>
</dbReference>
<feature type="coiled-coil region" evidence="1">
    <location>
        <begin position="13"/>
        <end position="115"/>
    </location>
</feature>
<evidence type="ECO:0000256" key="1">
    <source>
        <dbReference type="SAM" id="Coils"/>
    </source>
</evidence>
<gene>
    <name evidence="3" type="ORF">ATANTOWER_032058</name>
</gene>
<accession>A0ABU7B9W7</accession>
<proteinExistence type="predicted"/>
<keyword evidence="1" id="KW-0175">Coiled coil</keyword>
<feature type="region of interest" description="Disordered" evidence="2">
    <location>
        <begin position="215"/>
        <end position="235"/>
    </location>
</feature>
<evidence type="ECO:0000256" key="2">
    <source>
        <dbReference type="SAM" id="MobiDB-lite"/>
    </source>
</evidence>
<evidence type="ECO:0000313" key="3">
    <source>
        <dbReference type="EMBL" id="MED6247397.1"/>
    </source>
</evidence>